<name>A0AAT9FM13_9BACT</name>
<dbReference type="PANTHER" id="PTHR35757:SF1">
    <property type="entry name" value="THERMOSOME SUBUNIT GAMMA"/>
    <property type="match status" value="1"/>
</dbReference>
<feature type="chain" id="PRO_5043995053" description="TraB/GumN family protein" evidence="1">
    <location>
        <begin position="19"/>
        <end position="308"/>
    </location>
</feature>
<organism evidence="2">
    <name type="scientific">Oceaniferula spumae</name>
    <dbReference type="NCBI Taxonomy" id="2979115"/>
    <lineage>
        <taxon>Bacteria</taxon>
        <taxon>Pseudomonadati</taxon>
        <taxon>Verrucomicrobiota</taxon>
        <taxon>Verrucomicrobiia</taxon>
        <taxon>Verrucomicrobiales</taxon>
        <taxon>Verrucomicrobiaceae</taxon>
        <taxon>Oceaniferula</taxon>
    </lineage>
</organism>
<evidence type="ECO:0000313" key="2">
    <source>
        <dbReference type="EMBL" id="BDS06964.1"/>
    </source>
</evidence>
<dbReference type="KEGG" id="osu:NT6N_20040"/>
<evidence type="ECO:0000256" key="1">
    <source>
        <dbReference type="SAM" id="SignalP"/>
    </source>
</evidence>
<keyword evidence="1" id="KW-0732">Signal</keyword>
<proteinExistence type="predicted"/>
<dbReference type="EMBL" id="AP026866">
    <property type="protein sequence ID" value="BDS06964.1"/>
    <property type="molecule type" value="Genomic_DNA"/>
</dbReference>
<protein>
    <recommendedName>
        <fullName evidence="3">TraB/GumN family protein</fullName>
    </recommendedName>
</protein>
<sequence>MKPTILALLAACAMPAFAQEAAPAAEKAADKPAAKDPNATKFIRVDRDDKNVRLQTGITTYVKDGVTVDLIGAIHIADAKYYTQLNKEFTNYESLLFEMVGGDKMKEGKADDAKQDAKDPMMAMLGNVYGMVGKFLQLQGQKEGIDYTPKNFVHADLSLAEFEKLQAEKGESLLGFAMQNAQNGKAGANQPDPAKLLTAMLSGNANLMKLELVDTLGGAGDQMGGMMGESVIIGDRNIACLKVLDTQAKAGKKKIGIFYGAAHFPDMEKRMLKDGYKKTGHRWLTAWDIPKAAEVKKAPAPEAVPEAA</sequence>
<accession>A0AAT9FM13</accession>
<dbReference type="AlphaFoldDB" id="A0AAT9FM13"/>
<feature type="signal peptide" evidence="1">
    <location>
        <begin position="1"/>
        <end position="18"/>
    </location>
</feature>
<gene>
    <name evidence="2" type="ORF">NT6N_20040</name>
</gene>
<dbReference type="PANTHER" id="PTHR35757">
    <property type="entry name" value="THERMOSOME SUBUNIT GAMMA"/>
    <property type="match status" value="1"/>
</dbReference>
<reference evidence="2" key="1">
    <citation type="submission" date="2024-07" db="EMBL/GenBank/DDBJ databases">
        <title>Complete genome sequence of Verrucomicrobiaceae bacterium NT6N.</title>
        <authorList>
            <person name="Huang C."/>
            <person name="Takami H."/>
            <person name="Hamasaki K."/>
        </authorList>
    </citation>
    <scope>NUCLEOTIDE SEQUENCE</scope>
    <source>
        <strain evidence="2">NT6N</strain>
    </source>
</reference>
<evidence type="ECO:0008006" key="3">
    <source>
        <dbReference type="Google" id="ProtNLM"/>
    </source>
</evidence>